<name>A0A7W9G853_9ACTN</name>
<reference evidence="1 2" key="1">
    <citation type="submission" date="2020-08" db="EMBL/GenBank/DDBJ databases">
        <title>Sequencing the genomes of 1000 actinobacteria strains.</title>
        <authorList>
            <person name="Klenk H.-P."/>
        </authorList>
    </citation>
    <scope>NUCLEOTIDE SEQUENCE [LARGE SCALE GENOMIC DNA]</scope>
    <source>
        <strain evidence="1 2">DSM 45507</strain>
    </source>
</reference>
<proteinExistence type="predicted"/>
<protein>
    <submittedName>
        <fullName evidence="1">Uncharacterized protein</fullName>
    </submittedName>
</protein>
<keyword evidence="2" id="KW-1185">Reference proteome</keyword>
<gene>
    <name evidence="1" type="ORF">HD596_005637</name>
</gene>
<sequence length="107" mass="12333">MTVNPDTRYITPDAIGEVRRGIRDDLLPVLDEVRQIFEENRTVGFPGWGPLGEWTVGALYRSLLDSFVRDTETALAVMRKWEGEDLAFAERNWRTAEDLIVQRVKKP</sequence>
<evidence type="ECO:0000313" key="2">
    <source>
        <dbReference type="Proteomes" id="UP000579153"/>
    </source>
</evidence>
<comment type="caution">
    <text evidence="1">The sequence shown here is derived from an EMBL/GenBank/DDBJ whole genome shotgun (WGS) entry which is preliminary data.</text>
</comment>
<organism evidence="1 2">
    <name type="scientific">Nonomuraea jabiensis</name>
    <dbReference type="NCBI Taxonomy" id="882448"/>
    <lineage>
        <taxon>Bacteria</taxon>
        <taxon>Bacillati</taxon>
        <taxon>Actinomycetota</taxon>
        <taxon>Actinomycetes</taxon>
        <taxon>Streptosporangiales</taxon>
        <taxon>Streptosporangiaceae</taxon>
        <taxon>Nonomuraea</taxon>
    </lineage>
</organism>
<dbReference type="RefSeq" id="WP_185072268.1">
    <property type="nucleotide sequence ID" value="NZ_JACHMB010000001.1"/>
</dbReference>
<dbReference type="EMBL" id="JACHMB010000001">
    <property type="protein sequence ID" value="MBB5778881.1"/>
    <property type="molecule type" value="Genomic_DNA"/>
</dbReference>
<dbReference type="AlphaFoldDB" id="A0A7W9G853"/>
<dbReference type="Proteomes" id="UP000579153">
    <property type="component" value="Unassembled WGS sequence"/>
</dbReference>
<accession>A0A7W9G853</accession>
<evidence type="ECO:0000313" key="1">
    <source>
        <dbReference type="EMBL" id="MBB5778881.1"/>
    </source>
</evidence>